<keyword evidence="2" id="KW-1185">Reference proteome</keyword>
<dbReference type="Pfam" id="PF07277">
    <property type="entry name" value="SapC"/>
    <property type="match status" value="1"/>
</dbReference>
<dbReference type="AlphaFoldDB" id="A0A255Z501"/>
<dbReference type="Proteomes" id="UP000216998">
    <property type="component" value="Unassembled WGS sequence"/>
</dbReference>
<name>A0A255Z501_9PROT</name>
<dbReference type="EMBL" id="NOXU01000024">
    <property type="protein sequence ID" value="OYQ35984.1"/>
    <property type="molecule type" value="Genomic_DNA"/>
</dbReference>
<evidence type="ECO:0008006" key="3">
    <source>
        <dbReference type="Google" id="ProtNLM"/>
    </source>
</evidence>
<accession>A0A255Z501</accession>
<comment type="caution">
    <text evidence="1">The sequence shown here is derived from an EMBL/GenBank/DDBJ whole genome shotgun (WGS) entry which is preliminary data.</text>
</comment>
<sequence length="261" mass="29609">MTDRLPGPTKMTDVANADAPQMPLLYKNPVAVSAQHHANVKVKRNRTFRYASKIHAVPVLAEEMPQLQNHYPLVFGPGPSAGVMALLGLRAGENLFLREDFTWAYNAQIPAYIGRYPFILVEMPEDKRLVLIMEEDEEILIRGEGAEGDLPLFKDGKGTKEGEDILNYCVAFNQSARQTQLFCEEVEKLGLLVDQRAEVVTPEGKQLSLSGFRVIDEQKFNELPDETFLEWRKRNWIGLVYAHFVSLGRWQNLIDRLPKGV</sequence>
<organism evidence="1 2">
    <name type="scientific">Niveispirillum lacus</name>
    <dbReference type="NCBI Taxonomy" id="1981099"/>
    <lineage>
        <taxon>Bacteria</taxon>
        <taxon>Pseudomonadati</taxon>
        <taxon>Pseudomonadota</taxon>
        <taxon>Alphaproteobacteria</taxon>
        <taxon>Rhodospirillales</taxon>
        <taxon>Azospirillaceae</taxon>
        <taxon>Niveispirillum</taxon>
    </lineage>
</organism>
<proteinExistence type="predicted"/>
<reference evidence="1 2" key="1">
    <citation type="submission" date="2017-07" db="EMBL/GenBank/DDBJ databases">
        <title>Niveispirillum cyanobacteriorum sp. nov., isolated from cyanobacterial aggregates in a eutrophic lake.</title>
        <authorList>
            <person name="Cai H."/>
        </authorList>
    </citation>
    <scope>NUCLEOTIDE SEQUENCE [LARGE SCALE GENOMIC DNA]</scope>
    <source>
        <strain evidence="2">TH1-14</strain>
    </source>
</reference>
<gene>
    <name evidence="1" type="ORF">CHU95_06955</name>
</gene>
<protein>
    <recommendedName>
        <fullName evidence="3">SapC family protein</fullName>
    </recommendedName>
</protein>
<dbReference type="InterPro" id="IPR010836">
    <property type="entry name" value="SapC"/>
</dbReference>
<evidence type="ECO:0000313" key="2">
    <source>
        <dbReference type="Proteomes" id="UP000216998"/>
    </source>
</evidence>
<evidence type="ECO:0000313" key="1">
    <source>
        <dbReference type="EMBL" id="OYQ35984.1"/>
    </source>
</evidence>
<dbReference type="OrthoDB" id="9806524at2"/>